<reference evidence="1 2" key="1">
    <citation type="submission" date="2017-04" db="EMBL/GenBank/DDBJ databases">
        <title>The new phylogeny of genus Mycobacterium.</title>
        <authorList>
            <person name="Tortoli E."/>
            <person name="Trovato A."/>
            <person name="Cirillo D.M."/>
        </authorList>
    </citation>
    <scope>NUCLEOTIDE SEQUENCE [LARGE SCALE GENOMIC DNA]</scope>
    <source>
        <strain evidence="1 2">TBL 1200985</strain>
    </source>
</reference>
<organism evidence="1 2">
    <name type="scientific">Mycobacterium decipiens</name>
    <dbReference type="NCBI Taxonomy" id="1430326"/>
    <lineage>
        <taxon>Bacteria</taxon>
        <taxon>Bacillati</taxon>
        <taxon>Actinomycetota</taxon>
        <taxon>Actinomycetes</taxon>
        <taxon>Mycobacteriales</taxon>
        <taxon>Mycobacteriaceae</taxon>
        <taxon>Mycobacterium</taxon>
    </lineage>
</organism>
<dbReference type="Proteomes" id="UP000193247">
    <property type="component" value="Unassembled WGS sequence"/>
</dbReference>
<keyword evidence="2" id="KW-1185">Reference proteome</keyword>
<dbReference type="SUPFAM" id="SSF55961">
    <property type="entry name" value="Bet v1-like"/>
    <property type="match status" value="1"/>
</dbReference>
<dbReference type="EMBL" id="NCXP01000004">
    <property type="protein sequence ID" value="OSC42084.1"/>
    <property type="molecule type" value="Genomic_DNA"/>
</dbReference>
<evidence type="ECO:0000313" key="2">
    <source>
        <dbReference type="Proteomes" id="UP000193247"/>
    </source>
</evidence>
<accession>A0A1X2LY03</accession>
<protein>
    <submittedName>
        <fullName evidence="1">Polyketide cyclase / dehydrase and lipid transport</fullName>
    </submittedName>
</protein>
<gene>
    <name evidence="1" type="ORF">B8W66_06065</name>
</gene>
<dbReference type="CDD" id="cd07812">
    <property type="entry name" value="SRPBCC"/>
    <property type="match status" value="1"/>
</dbReference>
<evidence type="ECO:0000313" key="1">
    <source>
        <dbReference type="EMBL" id="OSC42084.1"/>
    </source>
</evidence>
<dbReference type="Gene3D" id="3.30.530.20">
    <property type="match status" value="1"/>
</dbReference>
<proteinExistence type="predicted"/>
<dbReference type="AlphaFoldDB" id="A0A1X2LY03"/>
<name>A0A1X2LY03_9MYCO</name>
<dbReference type="OrthoDB" id="72630at2"/>
<sequence length="153" mass="17193">MSRWIAHVERTLIEEVPAPPEEVREFYADLDNIRLVHPLIQSVRLLARSETLGGCQRSYRVVDRIPLGPFAMQVAYHAHLSVTSHGEVHTEAAQFPRVRLYGRVTFVGTDGGTRLTERIRIAAPRPLASCTTRAAVKAHLAMLSGIRCHFESR</sequence>
<dbReference type="STRING" id="1430326.B8W66_06065"/>
<dbReference type="InterPro" id="IPR023393">
    <property type="entry name" value="START-like_dom_sf"/>
</dbReference>
<comment type="caution">
    <text evidence="1">The sequence shown here is derived from an EMBL/GenBank/DDBJ whole genome shotgun (WGS) entry which is preliminary data.</text>
</comment>
<dbReference type="RefSeq" id="WP_085324123.1">
    <property type="nucleotide sequence ID" value="NZ_NCXP01000004.1"/>
</dbReference>